<dbReference type="PANTHER" id="PTHR30302:SF1">
    <property type="entry name" value="HYDROGENASE 2 MATURATION PROTEASE"/>
    <property type="match status" value="1"/>
</dbReference>
<evidence type="ECO:0000256" key="3">
    <source>
        <dbReference type="ARBA" id="ARBA00022750"/>
    </source>
</evidence>
<evidence type="ECO:0000256" key="2">
    <source>
        <dbReference type="ARBA" id="ARBA00022670"/>
    </source>
</evidence>
<dbReference type="PROSITE" id="PS51257">
    <property type="entry name" value="PROKAR_LIPOPROTEIN"/>
    <property type="match status" value="1"/>
</dbReference>
<dbReference type="GO" id="GO:0008047">
    <property type="term" value="F:enzyme activator activity"/>
    <property type="evidence" value="ECO:0007669"/>
    <property type="project" value="InterPro"/>
</dbReference>
<evidence type="ECO:0000256" key="4">
    <source>
        <dbReference type="ARBA" id="ARBA00022801"/>
    </source>
</evidence>
<dbReference type="NCBIfam" id="TIGR00072">
    <property type="entry name" value="hydrog_prot"/>
    <property type="match status" value="1"/>
</dbReference>
<sequence length="177" mass="18931">MHISHKTNTLSFTPAVVIFGCGNVLLGDDGFGPAVITRLLDFNLPASVSTVDVGTGIREYLLDYLMLPELRPAFLIVIDVDVEGDGPPGEVRVCSPVDLPARKIHDFSLHQFPTVNLLRELQEVTGVPVAVLLARPPVPMDGFGLELSPVIAAAVEPACQQICRLIAPFVAPEAVLS</sequence>
<dbReference type="Gene3D" id="3.40.50.1450">
    <property type="entry name" value="HybD-like"/>
    <property type="match status" value="1"/>
</dbReference>
<evidence type="ECO:0000256" key="1">
    <source>
        <dbReference type="ARBA" id="ARBA00006814"/>
    </source>
</evidence>
<dbReference type="PANTHER" id="PTHR30302">
    <property type="entry name" value="HYDROGENASE 1 MATURATION PROTEASE"/>
    <property type="match status" value="1"/>
</dbReference>
<dbReference type="Proteomes" id="UP000596092">
    <property type="component" value="Chromosome"/>
</dbReference>
<dbReference type="InterPro" id="IPR023430">
    <property type="entry name" value="Pept_HybD-like_dom_sf"/>
</dbReference>
<dbReference type="EMBL" id="CP054140">
    <property type="protein sequence ID" value="QQG66103.1"/>
    <property type="molecule type" value="Genomic_DNA"/>
</dbReference>
<dbReference type="KEGG" id="dog:HP555_09585"/>
<dbReference type="Pfam" id="PF01750">
    <property type="entry name" value="HycI"/>
    <property type="match status" value="1"/>
</dbReference>
<dbReference type="GO" id="GO:0004190">
    <property type="term" value="F:aspartic-type endopeptidase activity"/>
    <property type="evidence" value="ECO:0007669"/>
    <property type="project" value="UniProtKB-KW"/>
</dbReference>
<dbReference type="GO" id="GO:0016485">
    <property type="term" value="P:protein processing"/>
    <property type="evidence" value="ECO:0007669"/>
    <property type="project" value="TreeGrafter"/>
</dbReference>
<reference evidence="5 6" key="1">
    <citation type="submission" date="2020-05" db="EMBL/GenBank/DDBJ databases">
        <title>Complete genome of Desulfobulbus oligotrophicus.</title>
        <authorList>
            <person name="Podar M."/>
        </authorList>
    </citation>
    <scope>NUCLEOTIDE SEQUENCE [LARGE SCALE GENOMIC DNA]</scope>
    <source>
        <strain evidence="5 6">Prop6</strain>
    </source>
</reference>
<gene>
    <name evidence="5" type="ORF">HP555_09585</name>
</gene>
<proteinExistence type="inferred from homology"/>
<keyword evidence="3" id="KW-0064">Aspartyl protease</keyword>
<evidence type="ECO:0000313" key="6">
    <source>
        <dbReference type="Proteomes" id="UP000596092"/>
    </source>
</evidence>
<organism evidence="5 6">
    <name type="scientific">Desulfobulbus oligotrophicus</name>
    <dbReference type="NCBI Taxonomy" id="1909699"/>
    <lineage>
        <taxon>Bacteria</taxon>
        <taxon>Pseudomonadati</taxon>
        <taxon>Thermodesulfobacteriota</taxon>
        <taxon>Desulfobulbia</taxon>
        <taxon>Desulfobulbales</taxon>
        <taxon>Desulfobulbaceae</taxon>
        <taxon>Desulfobulbus</taxon>
    </lineage>
</organism>
<dbReference type="InterPro" id="IPR000671">
    <property type="entry name" value="Peptidase_A31"/>
</dbReference>
<keyword evidence="6" id="KW-1185">Reference proteome</keyword>
<accession>A0A7T5VDW1</accession>
<protein>
    <submittedName>
        <fullName evidence="5">Hydrogenase maturation protease</fullName>
    </submittedName>
</protein>
<name>A0A7T5VDW1_9BACT</name>
<dbReference type="RefSeq" id="WP_199261915.1">
    <property type="nucleotide sequence ID" value="NZ_CP054140.1"/>
</dbReference>
<dbReference type="PRINTS" id="PR00446">
    <property type="entry name" value="HYDRGNUPTAKE"/>
</dbReference>
<evidence type="ECO:0000313" key="5">
    <source>
        <dbReference type="EMBL" id="QQG66103.1"/>
    </source>
</evidence>
<dbReference type="SUPFAM" id="SSF53163">
    <property type="entry name" value="HybD-like"/>
    <property type="match status" value="1"/>
</dbReference>
<comment type="similarity">
    <text evidence="1">Belongs to the peptidase A31 family.</text>
</comment>
<keyword evidence="4" id="KW-0378">Hydrolase</keyword>
<keyword evidence="2 5" id="KW-0645">Protease</keyword>
<dbReference type="AlphaFoldDB" id="A0A7T5VDW1"/>